<keyword evidence="6" id="KW-0732">Signal</keyword>
<dbReference type="Gene3D" id="2.60.40.60">
    <property type="entry name" value="Cadherins"/>
    <property type="match status" value="4"/>
</dbReference>
<evidence type="ECO:0000256" key="4">
    <source>
        <dbReference type="ARBA" id="ARBA00023136"/>
    </source>
</evidence>
<gene>
    <name evidence="8" type="ORF">MAR_012625</name>
</gene>
<dbReference type="Proteomes" id="UP001164746">
    <property type="component" value="Chromosome 14"/>
</dbReference>
<feature type="domain" description="Cadherin" evidence="7">
    <location>
        <begin position="248"/>
        <end position="363"/>
    </location>
</feature>
<feature type="chain" id="PRO_5045858569" evidence="6">
    <location>
        <begin position="25"/>
        <end position="435"/>
    </location>
</feature>
<comment type="subcellular location">
    <subcellularLocation>
        <location evidence="1">Membrane</location>
    </subcellularLocation>
</comment>
<reference evidence="8" key="1">
    <citation type="submission" date="2022-11" db="EMBL/GenBank/DDBJ databases">
        <title>Centuries of genome instability and evolution in soft-shell clam transmissible cancer (bioRxiv).</title>
        <authorList>
            <person name="Hart S.F.M."/>
            <person name="Yonemitsu M.A."/>
            <person name="Giersch R.M."/>
            <person name="Beal B.F."/>
            <person name="Arriagada G."/>
            <person name="Davis B.W."/>
            <person name="Ostrander E.A."/>
            <person name="Goff S.P."/>
            <person name="Metzger M.J."/>
        </authorList>
    </citation>
    <scope>NUCLEOTIDE SEQUENCE</scope>
    <source>
        <strain evidence="8">MELC-2E11</strain>
        <tissue evidence="8">Siphon/mantle</tissue>
    </source>
</reference>
<dbReference type="SMART" id="SM00112">
    <property type="entry name" value="CA"/>
    <property type="match status" value="3"/>
</dbReference>
<keyword evidence="4" id="KW-0472">Membrane</keyword>
<evidence type="ECO:0000313" key="8">
    <source>
        <dbReference type="EMBL" id="WAR26921.1"/>
    </source>
</evidence>
<dbReference type="InterPro" id="IPR020894">
    <property type="entry name" value="Cadherin_CS"/>
</dbReference>
<feature type="domain" description="Cadherin" evidence="7">
    <location>
        <begin position="33"/>
        <end position="136"/>
    </location>
</feature>
<evidence type="ECO:0000259" key="7">
    <source>
        <dbReference type="PROSITE" id="PS50268"/>
    </source>
</evidence>
<dbReference type="PANTHER" id="PTHR24027">
    <property type="entry name" value="CADHERIN-23"/>
    <property type="match status" value="1"/>
</dbReference>
<feature type="domain" description="Cadherin" evidence="7">
    <location>
        <begin position="364"/>
        <end position="426"/>
    </location>
</feature>
<evidence type="ECO:0000256" key="6">
    <source>
        <dbReference type="SAM" id="SignalP"/>
    </source>
</evidence>
<dbReference type="PROSITE" id="PS00232">
    <property type="entry name" value="CADHERIN_1"/>
    <property type="match status" value="1"/>
</dbReference>
<evidence type="ECO:0000256" key="5">
    <source>
        <dbReference type="PROSITE-ProRule" id="PRU00043"/>
    </source>
</evidence>
<dbReference type="EMBL" id="CP111025">
    <property type="protein sequence ID" value="WAR26921.1"/>
    <property type="molecule type" value="Genomic_DNA"/>
</dbReference>
<feature type="domain" description="Cadherin" evidence="7">
    <location>
        <begin position="137"/>
        <end position="238"/>
    </location>
</feature>
<feature type="non-terminal residue" evidence="8">
    <location>
        <position position="435"/>
    </location>
</feature>
<evidence type="ECO:0000256" key="1">
    <source>
        <dbReference type="ARBA" id="ARBA00004370"/>
    </source>
</evidence>
<keyword evidence="9" id="KW-1185">Reference proteome</keyword>
<keyword evidence="2" id="KW-0677">Repeat</keyword>
<name>A0ABY7G6L1_MYAAR</name>
<sequence>MSNKITAWLISFVLWITVLDITHGAVPSFTSPATNSSTLTVAESVATGTVVLSLAATDADGGVITFTIGWQSPASPTKFGVTGSNVVTTNTFDYEVATDRQYELEIVATTDAAGTDSASSTVTITVNNVNDNPPSFSSNIYYASIAENTAAGTSVKLLTVNDADGDTMTISITAGDEANKFGTNLKQIVTSSNIIDYETLSAVNFQYTLEVEASDGGLTSTATVIISITGENEAAPVFETTGFSPVFTSSTTPYNIEEDSTTGTTIVTVTASDTDLGVAGQITYSLGTITKSSGVTASGIFHIDKVSGLITTASNSFDRDPVTGGLEYYDVTVIASDQGPSVRSATVAIRVGLTDVNDNSPEFDKNVYYVSISETDTAGTSVLTLTATDKDATTTSFRFTIDAASSPTSYSTKFELDAVTQNQINLKSISCIYVL</sequence>
<dbReference type="InterPro" id="IPR002126">
    <property type="entry name" value="Cadherin-like_dom"/>
</dbReference>
<dbReference type="PROSITE" id="PS50268">
    <property type="entry name" value="CADHERIN_2"/>
    <property type="match status" value="4"/>
</dbReference>
<evidence type="ECO:0000313" key="9">
    <source>
        <dbReference type="Proteomes" id="UP001164746"/>
    </source>
</evidence>
<organism evidence="8 9">
    <name type="scientific">Mya arenaria</name>
    <name type="common">Soft-shell clam</name>
    <dbReference type="NCBI Taxonomy" id="6604"/>
    <lineage>
        <taxon>Eukaryota</taxon>
        <taxon>Metazoa</taxon>
        <taxon>Spiralia</taxon>
        <taxon>Lophotrochozoa</taxon>
        <taxon>Mollusca</taxon>
        <taxon>Bivalvia</taxon>
        <taxon>Autobranchia</taxon>
        <taxon>Heteroconchia</taxon>
        <taxon>Euheterodonta</taxon>
        <taxon>Imparidentia</taxon>
        <taxon>Neoheterodontei</taxon>
        <taxon>Myida</taxon>
        <taxon>Myoidea</taxon>
        <taxon>Myidae</taxon>
        <taxon>Mya</taxon>
    </lineage>
</organism>
<dbReference type="PRINTS" id="PR00205">
    <property type="entry name" value="CADHERIN"/>
</dbReference>
<dbReference type="SUPFAM" id="SSF49313">
    <property type="entry name" value="Cadherin-like"/>
    <property type="match status" value="4"/>
</dbReference>
<dbReference type="CDD" id="cd11304">
    <property type="entry name" value="Cadherin_repeat"/>
    <property type="match status" value="3"/>
</dbReference>
<keyword evidence="3 5" id="KW-0106">Calcium</keyword>
<dbReference type="PANTHER" id="PTHR24027:SF438">
    <property type="entry name" value="CADHERIN 23"/>
    <property type="match status" value="1"/>
</dbReference>
<evidence type="ECO:0000256" key="3">
    <source>
        <dbReference type="ARBA" id="ARBA00022837"/>
    </source>
</evidence>
<dbReference type="InterPro" id="IPR039808">
    <property type="entry name" value="Cadherin"/>
</dbReference>
<dbReference type="Pfam" id="PF00028">
    <property type="entry name" value="Cadherin"/>
    <property type="match status" value="3"/>
</dbReference>
<evidence type="ECO:0000256" key="2">
    <source>
        <dbReference type="ARBA" id="ARBA00022737"/>
    </source>
</evidence>
<accession>A0ABY7G6L1</accession>
<feature type="signal peptide" evidence="6">
    <location>
        <begin position="1"/>
        <end position="24"/>
    </location>
</feature>
<proteinExistence type="predicted"/>
<dbReference type="InterPro" id="IPR015919">
    <property type="entry name" value="Cadherin-like_sf"/>
</dbReference>
<protein>
    <submittedName>
        <fullName evidence="8">STAN-like protein</fullName>
    </submittedName>
</protein>